<dbReference type="EMBL" id="SIRE01000015">
    <property type="protein sequence ID" value="TBL76029.1"/>
    <property type="molecule type" value="Genomic_DNA"/>
</dbReference>
<gene>
    <name evidence="1" type="ORF">EYB31_20985</name>
</gene>
<dbReference type="InterPro" id="IPR025916">
    <property type="entry name" value="YdjO"/>
</dbReference>
<proteinExistence type="predicted"/>
<dbReference type="Pfam" id="PF14169">
    <property type="entry name" value="YdjO"/>
    <property type="match status" value="1"/>
</dbReference>
<comment type="caution">
    <text evidence="1">The sequence shown here is derived from an EMBL/GenBank/DDBJ whole genome shotgun (WGS) entry which is preliminary data.</text>
</comment>
<protein>
    <submittedName>
        <fullName evidence="1">Cold-shock protein</fullName>
    </submittedName>
</protein>
<organism evidence="1 2">
    <name type="scientific">Paenibacillus thalictri</name>
    <dbReference type="NCBI Taxonomy" id="2527873"/>
    <lineage>
        <taxon>Bacteria</taxon>
        <taxon>Bacillati</taxon>
        <taxon>Bacillota</taxon>
        <taxon>Bacilli</taxon>
        <taxon>Bacillales</taxon>
        <taxon>Paenibacillaceae</taxon>
        <taxon>Paenibacillus</taxon>
    </lineage>
</organism>
<accession>A0A4Q9DR23</accession>
<dbReference type="OrthoDB" id="1955171at2"/>
<sequence>MYSRKRPMEEVPEELTSVWICEKEDCIGWMRDNFTFETVPTCLQCSSPMIRGTKMLPLLVNHNHNQYQNRSK</sequence>
<evidence type="ECO:0000313" key="2">
    <source>
        <dbReference type="Proteomes" id="UP000293142"/>
    </source>
</evidence>
<keyword evidence="2" id="KW-1185">Reference proteome</keyword>
<name>A0A4Q9DR23_9BACL</name>
<dbReference type="Proteomes" id="UP000293142">
    <property type="component" value="Unassembled WGS sequence"/>
</dbReference>
<reference evidence="1 2" key="1">
    <citation type="submission" date="2019-02" db="EMBL/GenBank/DDBJ databases">
        <title>Paenibacillus sp. nov., isolated from surface-sterilized tissue of Thalictrum simplex L.</title>
        <authorList>
            <person name="Tuo L."/>
        </authorList>
    </citation>
    <scope>NUCLEOTIDE SEQUENCE [LARGE SCALE GENOMIC DNA]</scope>
    <source>
        <strain evidence="1 2">N2SHLJ1</strain>
    </source>
</reference>
<evidence type="ECO:0000313" key="1">
    <source>
        <dbReference type="EMBL" id="TBL76029.1"/>
    </source>
</evidence>
<dbReference type="AlphaFoldDB" id="A0A4Q9DR23"/>
<dbReference type="RefSeq" id="WP_131015375.1">
    <property type="nucleotide sequence ID" value="NZ_SIRE01000015.1"/>
</dbReference>